<keyword evidence="8 11" id="KW-0406">Ion transport</keyword>
<evidence type="ECO:0000259" key="13">
    <source>
        <dbReference type="Pfam" id="PF02932"/>
    </source>
</evidence>
<evidence type="ECO:0000259" key="12">
    <source>
        <dbReference type="Pfam" id="PF02931"/>
    </source>
</evidence>
<organism evidence="14 15">
    <name type="scientific">Priapulus caudatus</name>
    <name type="common">Priapulid worm</name>
    <dbReference type="NCBI Taxonomy" id="37621"/>
    <lineage>
        <taxon>Eukaryota</taxon>
        <taxon>Metazoa</taxon>
        <taxon>Ecdysozoa</taxon>
        <taxon>Scalidophora</taxon>
        <taxon>Priapulida</taxon>
        <taxon>Priapulimorpha</taxon>
        <taxon>Priapulimorphida</taxon>
        <taxon>Priapulidae</taxon>
        <taxon>Priapulus</taxon>
    </lineage>
</organism>
<protein>
    <submittedName>
        <fullName evidence="15">Glycine receptor subunit alpha-3-like</fullName>
    </submittedName>
</protein>
<dbReference type="RefSeq" id="XP_014662721.1">
    <property type="nucleotide sequence ID" value="XM_014807235.1"/>
</dbReference>
<dbReference type="Pfam" id="PF02932">
    <property type="entry name" value="Neur_chan_memb"/>
    <property type="match status" value="1"/>
</dbReference>
<dbReference type="Proteomes" id="UP000695022">
    <property type="component" value="Unplaced"/>
</dbReference>
<keyword evidence="14" id="KW-1185">Reference proteome</keyword>
<dbReference type="SUPFAM" id="SSF90112">
    <property type="entry name" value="Neurotransmitter-gated ion-channel transmembrane pore"/>
    <property type="match status" value="1"/>
</dbReference>
<evidence type="ECO:0000256" key="3">
    <source>
        <dbReference type="ARBA" id="ARBA00022448"/>
    </source>
</evidence>
<dbReference type="InterPro" id="IPR006202">
    <property type="entry name" value="Neur_chan_lig-bd"/>
</dbReference>
<reference evidence="15" key="1">
    <citation type="submission" date="2025-08" db="UniProtKB">
        <authorList>
            <consortium name="RefSeq"/>
        </authorList>
    </citation>
    <scope>IDENTIFICATION</scope>
</reference>
<comment type="subcellular location">
    <subcellularLocation>
        <location evidence="2">Cell membrane</location>
    </subcellularLocation>
    <subcellularLocation>
        <location evidence="1">Membrane</location>
        <topology evidence="1">Multi-pass membrane protein</topology>
    </subcellularLocation>
</comment>
<dbReference type="InterPro" id="IPR036734">
    <property type="entry name" value="Neur_chan_lig-bd_sf"/>
</dbReference>
<dbReference type="InterPro" id="IPR006028">
    <property type="entry name" value="GABAA/Glycine_rcpt"/>
</dbReference>
<dbReference type="CDD" id="cd19049">
    <property type="entry name" value="LGIC_TM_anion"/>
    <property type="match status" value="1"/>
</dbReference>
<evidence type="ECO:0000256" key="11">
    <source>
        <dbReference type="RuleBase" id="RU000687"/>
    </source>
</evidence>
<feature type="transmembrane region" description="Helical" evidence="11">
    <location>
        <begin position="308"/>
        <end position="329"/>
    </location>
</feature>
<evidence type="ECO:0000256" key="1">
    <source>
        <dbReference type="ARBA" id="ARBA00004141"/>
    </source>
</evidence>
<evidence type="ECO:0000256" key="8">
    <source>
        <dbReference type="ARBA" id="ARBA00023065"/>
    </source>
</evidence>
<evidence type="ECO:0000256" key="4">
    <source>
        <dbReference type="ARBA" id="ARBA00022475"/>
    </source>
</evidence>
<feature type="domain" description="Neurotransmitter-gated ion-channel transmembrane" evidence="13">
    <location>
        <begin position="250"/>
        <end position="336"/>
    </location>
</feature>
<dbReference type="InterPro" id="IPR038050">
    <property type="entry name" value="Neuro_actylchol_rec"/>
</dbReference>
<feature type="transmembrane region" description="Helical" evidence="11">
    <location>
        <begin position="387"/>
        <end position="408"/>
    </location>
</feature>
<feature type="chain" id="PRO_5044967848" evidence="11">
    <location>
        <begin position="24"/>
        <end position="415"/>
    </location>
</feature>
<dbReference type="PANTHER" id="PTHR18945">
    <property type="entry name" value="NEUROTRANSMITTER GATED ION CHANNEL"/>
    <property type="match status" value="1"/>
</dbReference>
<gene>
    <name evidence="15" type="primary">LOC106805581</name>
</gene>
<evidence type="ECO:0000313" key="14">
    <source>
        <dbReference type="Proteomes" id="UP000695022"/>
    </source>
</evidence>
<dbReference type="Gene3D" id="2.70.170.10">
    <property type="entry name" value="Neurotransmitter-gated ion-channel ligand-binding domain"/>
    <property type="match status" value="1"/>
</dbReference>
<dbReference type="GeneID" id="106805581"/>
<accession>A0ABM1DS00</accession>
<evidence type="ECO:0000256" key="5">
    <source>
        <dbReference type="ARBA" id="ARBA00022692"/>
    </source>
</evidence>
<dbReference type="CDD" id="cd18987">
    <property type="entry name" value="LGIC_ECD_anion"/>
    <property type="match status" value="1"/>
</dbReference>
<keyword evidence="5 11" id="KW-0812">Transmembrane</keyword>
<evidence type="ECO:0000256" key="2">
    <source>
        <dbReference type="ARBA" id="ARBA00004236"/>
    </source>
</evidence>
<evidence type="ECO:0000256" key="10">
    <source>
        <dbReference type="ARBA" id="ARBA00023303"/>
    </source>
</evidence>
<dbReference type="NCBIfam" id="TIGR00860">
    <property type="entry name" value="LIC"/>
    <property type="match status" value="1"/>
</dbReference>
<dbReference type="InterPro" id="IPR006201">
    <property type="entry name" value="Neur_channel"/>
</dbReference>
<proteinExistence type="inferred from homology"/>
<evidence type="ECO:0000256" key="9">
    <source>
        <dbReference type="ARBA" id="ARBA00023136"/>
    </source>
</evidence>
<dbReference type="PRINTS" id="PR00253">
    <property type="entry name" value="GABAARECEPTR"/>
</dbReference>
<dbReference type="InterPro" id="IPR006029">
    <property type="entry name" value="Neurotrans-gated_channel_TM"/>
</dbReference>
<feature type="transmembrane region" description="Helical" evidence="11">
    <location>
        <begin position="275"/>
        <end position="296"/>
    </location>
</feature>
<dbReference type="PROSITE" id="PS00236">
    <property type="entry name" value="NEUROTR_ION_CHANNEL"/>
    <property type="match status" value="1"/>
</dbReference>
<keyword evidence="6 11" id="KW-0732">Signal</keyword>
<feature type="transmembrane region" description="Helical" evidence="11">
    <location>
        <begin position="246"/>
        <end position="268"/>
    </location>
</feature>
<keyword evidence="7 11" id="KW-1133">Transmembrane helix</keyword>
<comment type="similarity">
    <text evidence="11">Belongs to the ligand-gated ion channel (TC 1.A.9) family.</text>
</comment>
<dbReference type="InterPro" id="IPR018000">
    <property type="entry name" value="Neurotransmitter_ion_chnl_CS"/>
</dbReference>
<dbReference type="Gene3D" id="1.20.58.390">
    <property type="entry name" value="Neurotransmitter-gated ion-channel transmembrane domain"/>
    <property type="match status" value="1"/>
</dbReference>
<sequence length="415" mass="47644">MSILLHAVNLVLIVSFLPSSSQSLQTSRLPADLLGSLKKWYDMRIRPDDDAGPVIVTVDMYIRALYNIDVRSMSFDADFTLRQTWSDPRLTFQRTPPDPEKYIGAPKLADSIWKPDLFFTNSRHATFHAVTSPNALVRIYPNGTVVLHQRITSTFFCHMNLVHFPFDQQKCSIKLASFGYSMDELRFAWKEENPVTINTGIKLPQFRLAVSEENYPVEEITKYLKSGNYSELQVNCTMNRDYEYHVVQSLVPCVFLVICSWLSFWLHVQAAPARVALGVTTFLAIYTQSAAVRYNLPPVSYLKAIDVWFIVCNIFIFLSLLEFALVNYFTRRSAKVDKGIEAPEPAKEQETKYTAESERVLPKLKRHLSHFTILADEEHRKAKHVDIVARVLFPVAFCFFLILFWSIYGASSQNL</sequence>
<name>A0ABM1DS00_PRICU</name>
<dbReference type="SUPFAM" id="SSF63712">
    <property type="entry name" value="Nicotinic receptor ligand binding domain-like"/>
    <property type="match status" value="1"/>
</dbReference>
<dbReference type="PRINTS" id="PR00252">
    <property type="entry name" value="NRIONCHANNEL"/>
</dbReference>
<feature type="domain" description="Neurotransmitter-gated ion-channel ligand-binding" evidence="12">
    <location>
        <begin position="33"/>
        <end position="240"/>
    </location>
</feature>
<feature type="signal peptide" evidence="11">
    <location>
        <begin position="1"/>
        <end position="23"/>
    </location>
</feature>
<keyword evidence="4" id="KW-1003">Cell membrane</keyword>
<evidence type="ECO:0000256" key="7">
    <source>
        <dbReference type="ARBA" id="ARBA00022989"/>
    </source>
</evidence>
<evidence type="ECO:0000313" key="15">
    <source>
        <dbReference type="RefSeq" id="XP_014662721.1"/>
    </source>
</evidence>
<keyword evidence="9 11" id="KW-0472">Membrane</keyword>
<evidence type="ECO:0000256" key="6">
    <source>
        <dbReference type="ARBA" id="ARBA00022729"/>
    </source>
</evidence>
<keyword evidence="3 11" id="KW-0813">Transport</keyword>
<dbReference type="InterPro" id="IPR036719">
    <property type="entry name" value="Neuro-gated_channel_TM_sf"/>
</dbReference>
<dbReference type="Pfam" id="PF02931">
    <property type="entry name" value="Neur_chan_LBD"/>
    <property type="match status" value="1"/>
</dbReference>
<keyword evidence="10 11" id="KW-0407">Ion channel</keyword>